<evidence type="ECO:0000313" key="3">
    <source>
        <dbReference type="EMBL" id="GIL53703.1"/>
    </source>
</evidence>
<feature type="chain" id="PRO_5035237871" evidence="2">
    <location>
        <begin position="34"/>
        <end position="179"/>
    </location>
</feature>
<dbReference type="EMBL" id="BNCO01000015">
    <property type="protein sequence ID" value="GIL53703.1"/>
    <property type="molecule type" value="Genomic_DNA"/>
</dbReference>
<dbReference type="Proteomes" id="UP000747399">
    <property type="component" value="Unassembled WGS sequence"/>
</dbReference>
<accession>A0A8J4EYT2</accession>
<proteinExistence type="predicted"/>
<reference evidence="3" key="1">
    <citation type="journal article" date="2021" name="Proc. Natl. Acad. Sci. U.S.A.">
        <title>Three genomes in the algal genus Volvox reveal the fate of a haploid sex-determining region after a transition to homothallism.</title>
        <authorList>
            <person name="Yamamoto K."/>
            <person name="Hamaji T."/>
            <person name="Kawai-Toyooka H."/>
            <person name="Matsuzaki R."/>
            <person name="Takahashi F."/>
            <person name="Nishimura Y."/>
            <person name="Kawachi M."/>
            <person name="Noguchi H."/>
            <person name="Minakuchi Y."/>
            <person name="Umen J.G."/>
            <person name="Toyoda A."/>
            <person name="Nozaki H."/>
        </authorList>
    </citation>
    <scope>NUCLEOTIDE SEQUENCE</scope>
    <source>
        <strain evidence="3">NIES-3780</strain>
    </source>
</reference>
<keyword evidence="2" id="KW-0732">Signal</keyword>
<organism evidence="3 4">
    <name type="scientific">Volvox africanus</name>
    <dbReference type="NCBI Taxonomy" id="51714"/>
    <lineage>
        <taxon>Eukaryota</taxon>
        <taxon>Viridiplantae</taxon>
        <taxon>Chlorophyta</taxon>
        <taxon>core chlorophytes</taxon>
        <taxon>Chlorophyceae</taxon>
        <taxon>CS clade</taxon>
        <taxon>Chlamydomonadales</taxon>
        <taxon>Volvocaceae</taxon>
        <taxon>Volvox</taxon>
    </lineage>
</organism>
<evidence type="ECO:0000313" key="4">
    <source>
        <dbReference type="Proteomes" id="UP000747399"/>
    </source>
</evidence>
<feature type="region of interest" description="Disordered" evidence="1">
    <location>
        <begin position="137"/>
        <end position="179"/>
    </location>
</feature>
<evidence type="ECO:0000256" key="1">
    <source>
        <dbReference type="SAM" id="MobiDB-lite"/>
    </source>
</evidence>
<comment type="caution">
    <text evidence="3">The sequence shown here is derived from an EMBL/GenBank/DDBJ whole genome shotgun (WGS) entry which is preliminary data.</text>
</comment>
<feature type="compositionally biased region" description="Pro residues" evidence="1">
    <location>
        <begin position="145"/>
        <end position="157"/>
    </location>
</feature>
<gene>
    <name evidence="3" type="ORF">Vafri_9147</name>
</gene>
<protein>
    <submittedName>
        <fullName evidence="3">Uncharacterized protein</fullName>
    </submittedName>
</protein>
<feature type="region of interest" description="Disordered" evidence="1">
    <location>
        <begin position="60"/>
        <end position="82"/>
    </location>
</feature>
<name>A0A8J4EYT2_9CHLO</name>
<sequence length="179" mass="18187">MLGITPGPRCGKTRPAAAAVAALLAAVSCSAVAVDSQGALDWVLTSAPMTILAPDAITSSPYSSTSLPTSTSTLGSPPLSTPAPPLPLASSALPFSPLHITPLAIGSDFPLLLLPLLALLARLPVLDPARVRASRAPSAAATEAPPLPSPARPPALAPRPASFDNLRRLGLRNHELDPR</sequence>
<keyword evidence="4" id="KW-1185">Reference proteome</keyword>
<feature type="compositionally biased region" description="Low complexity" evidence="1">
    <location>
        <begin position="60"/>
        <end position="78"/>
    </location>
</feature>
<feature type="signal peptide" evidence="2">
    <location>
        <begin position="1"/>
        <end position="33"/>
    </location>
</feature>
<evidence type="ECO:0000256" key="2">
    <source>
        <dbReference type="SAM" id="SignalP"/>
    </source>
</evidence>
<dbReference type="AlphaFoldDB" id="A0A8J4EYT2"/>